<dbReference type="HOGENOM" id="CLU_2385494_0_0_1"/>
<dbReference type="Ensembl" id="ENSCINT00000020060.3">
    <property type="protein sequence ID" value="ENSCINP00000020060.3"/>
    <property type="gene ID" value="ENSCING00000009940.3"/>
</dbReference>
<reference evidence="3" key="1">
    <citation type="journal article" date="2002" name="Science">
        <title>The draft genome of Ciona intestinalis: insights into chordate and vertebrate origins.</title>
        <authorList>
            <person name="Dehal P."/>
            <person name="Satou Y."/>
            <person name="Campbell R.K."/>
            <person name="Chapman J."/>
            <person name="Degnan B."/>
            <person name="De Tomaso A."/>
            <person name="Davidson B."/>
            <person name="Di Gregorio A."/>
            <person name="Gelpke M."/>
            <person name="Goodstein D.M."/>
            <person name="Harafuji N."/>
            <person name="Hastings K.E."/>
            <person name="Ho I."/>
            <person name="Hotta K."/>
            <person name="Huang W."/>
            <person name="Kawashima T."/>
            <person name="Lemaire P."/>
            <person name="Martinez D."/>
            <person name="Meinertzhagen I.A."/>
            <person name="Necula S."/>
            <person name="Nonaka M."/>
            <person name="Putnam N."/>
            <person name="Rash S."/>
            <person name="Saiga H."/>
            <person name="Satake M."/>
            <person name="Terry A."/>
            <person name="Yamada L."/>
            <person name="Wang H.G."/>
            <person name="Awazu S."/>
            <person name="Azumi K."/>
            <person name="Boore J."/>
            <person name="Branno M."/>
            <person name="Chin-Bow S."/>
            <person name="DeSantis R."/>
            <person name="Doyle S."/>
            <person name="Francino P."/>
            <person name="Keys D.N."/>
            <person name="Haga S."/>
            <person name="Hayashi H."/>
            <person name="Hino K."/>
            <person name="Imai K.S."/>
            <person name="Inaba K."/>
            <person name="Kano S."/>
            <person name="Kobayashi K."/>
            <person name="Kobayashi M."/>
            <person name="Lee B.I."/>
            <person name="Makabe K.W."/>
            <person name="Manohar C."/>
            <person name="Matassi G."/>
            <person name="Medina M."/>
            <person name="Mochizuki Y."/>
            <person name="Mount S."/>
            <person name="Morishita T."/>
            <person name="Miura S."/>
            <person name="Nakayama A."/>
            <person name="Nishizaka S."/>
            <person name="Nomoto H."/>
            <person name="Ohta F."/>
            <person name="Oishi K."/>
            <person name="Rigoutsos I."/>
            <person name="Sano M."/>
            <person name="Sasaki A."/>
            <person name="Sasakura Y."/>
            <person name="Shoguchi E."/>
            <person name="Shin-i T."/>
            <person name="Spagnuolo A."/>
            <person name="Stainier D."/>
            <person name="Suzuki M.M."/>
            <person name="Tassy O."/>
            <person name="Takatori N."/>
            <person name="Tokuoka M."/>
            <person name="Yagi K."/>
            <person name="Yoshizaki F."/>
            <person name="Wada S."/>
            <person name="Zhang C."/>
            <person name="Hyatt P.D."/>
            <person name="Larimer F."/>
            <person name="Detter C."/>
            <person name="Doggett N."/>
            <person name="Glavina T."/>
            <person name="Hawkins T."/>
            <person name="Richardson P."/>
            <person name="Lucas S."/>
            <person name="Kohara Y."/>
            <person name="Levine M."/>
            <person name="Satoh N."/>
            <person name="Rokhsar D.S."/>
        </authorList>
    </citation>
    <scope>NUCLEOTIDE SEQUENCE [LARGE SCALE GENOMIC DNA]</scope>
</reference>
<reference evidence="2" key="3">
    <citation type="submission" date="2025-08" db="UniProtKB">
        <authorList>
            <consortium name="Ensembl"/>
        </authorList>
    </citation>
    <scope>IDENTIFICATION</scope>
</reference>
<dbReference type="EMBL" id="EAAA01002372">
    <property type="status" value="NOT_ANNOTATED_CDS"/>
    <property type="molecule type" value="Genomic_DNA"/>
</dbReference>
<proteinExistence type="predicted"/>
<feature type="signal peptide" evidence="1">
    <location>
        <begin position="1"/>
        <end position="21"/>
    </location>
</feature>
<evidence type="ECO:0000313" key="3">
    <source>
        <dbReference type="Proteomes" id="UP000008144"/>
    </source>
</evidence>
<feature type="chain" id="PRO_5003345486" description="Sushi domain-containing protein" evidence="1">
    <location>
        <begin position="22"/>
        <end position="94"/>
    </location>
</feature>
<evidence type="ECO:0000313" key="2">
    <source>
        <dbReference type="Ensembl" id="ENSCINP00000020060.3"/>
    </source>
</evidence>
<dbReference type="AlphaFoldDB" id="F6R5U5"/>
<reference evidence="2" key="4">
    <citation type="submission" date="2025-09" db="UniProtKB">
        <authorList>
            <consortium name="Ensembl"/>
        </authorList>
    </citation>
    <scope>IDENTIFICATION</scope>
</reference>
<dbReference type="InParanoid" id="F6R5U5"/>
<name>F6R5U5_CIOIN</name>
<evidence type="ECO:0000256" key="1">
    <source>
        <dbReference type="SAM" id="SignalP"/>
    </source>
</evidence>
<keyword evidence="3" id="KW-1185">Reference proteome</keyword>
<dbReference type="Proteomes" id="UP000008144">
    <property type="component" value="Chromosome 7"/>
</dbReference>
<accession>F6R5U5</accession>
<keyword evidence="1" id="KW-0732">Signal</keyword>
<sequence>MKVGVLIVLCILAFCCAVSSGVQYFTYTDSAGRTRTFICTRYCMFNSTTRRWIIPMANCVKNKNLGCQVCRKAGYCGNTGSVLDVVPTPAITVA</sequence>
<evidence type="ECO:0008006" key="4">
    <source>
        <dbReference type="Google" id="ProtNLM"/>
    </source>
</evidence>
<protein>
    <recommendedName>
        <fullName evidence="4">Sushi domain-containing protein</fullName>
    </recommendedName>
</protein>
<organism evidence="2 3">
    <name type="scientific">Ciona intestinalis</name>
    <name type="common">Transparent sea squirt</name>
    <name type="synonym">Ascidia intestinalis</name>
    <dbReference type="NCBI Taxonomy" id="7719"/>
    <lineage>
        <taxon>Eukaryota</taxon>
        <taxon>Metazoa</taxon>
        <taxon>Chordata</taxon>
        <taxon>Tunicata</taxon>
        <taxon>Ascidiacea</taxon>
        <taxon>Phlebobranchia</taxon>
        <taxon>Cionidae</taxon>
        <taxon>Ciona</taxon>
    </lineage>
</organism>
<reference evidence="2" key="2">
    <citation type="journal article" date="2008" name="Genome Biol.">
        <title>Improved genome assembly and evidence-based global gene model set for the chordate Ciona intestinalis: new insight into intron and operon populations.</title>
        <authorList>
            <person name="Satou Y."/>
            <person name="Mineta K."/>
            <person name="Ogasawara M."/>
            <person name="Sasakura Y."/>
            <person name="Shoguchi E."/>
            <person name="Ueno K."/>
            <person name="Yamada L."/>
            <person name="Matsumoto J."/>
            <person name="Wasserscheid J."/>
            <person name="Dewar K."/>
            <person name="Wiley G.B."/>
            <person name="Macmil S.L."/>
            <person name="Roe B.A."/>
            <person name="Zeller R.W."/>
            <person name="Hastings K.E."/>
            <person name="Lemaire P."/>
            <person name="Lindquist E."/>
            <person name="Endo T."/>
            <person name="Hotta K."/>
            <person name="Inaba K."/>
        </authorList>
    </citation>
    <scope>NUCLEOTIDE SEQUENCE [LARGE SCALE GENOMIC DNA]</scope>
    <source>
        <strain evidence="2">wild type</strain>
    </source>
</reference>